<name>A0A4P7IEW3_9ACTN</name>
<dbReference type="PANTHER" id="PTHR43833:SF7">
    <property type="entry name" value="KTR SYSTEM POTASSIUM UPTAKE PROTEIN C"/>
    <property type="match status" value="1"/>
</dbReference>
<reference evidence="3 4" key="1">
    <citation type="submission" date="2019-03" db="EMBL/GenBank/DDBJ databases">
        <title>Three New Species of Nocardioides, Nocardioides euryhalodurans sp. nov., Nocardioides seonyuensis sp. nov. and Nocardioides eburneoflavus sp. nov. Iolated from Soil.</title>
        <authorList>
            <person name="Roh S.G."/>
            <person name="Lee C."/>
            <person name="Kim M.-K."/>
            <person name="Kim S.B."/>
        </authorList>
    </citation>
    <scope>NUCLEOTIDE SEQUENCE [LARGE SCALE GENOMIC DNA]</scope>
    <source>
        <strain evidence="3 4">MMS17-SY207-3</strain>
    </source>
</reference>
<dbReference type="SUPFAM" id="SSF51735">
    <property type="entry name" value="NAD(P)-binding Rossmann-fold domains"/>
    <property type="match status" value="1"/>
</dbReference>
<evidence type="ECO:0000259" key="1">
    <source>
        <dbReference type="PROSITE" id="PS51201"/>
    </source>
</evidence>
<dbReference type="PROSITE" id="PS51202">
    <property type="entry name" value="RCK_C"/>
    <property type="match status" value="1"/>
</dbReference>
<dbReference type="EMBL" id="CP038436">
    <property type="protein sequence ID" value="QBX54221.1"/>
    <property type="molecule type" value="Genomic_DNA"/>
</dbReference>
<dbReference type="RefSeq" id="WP_135266194.1">
    <property type="nucleotide sequence ID" value="NZ_CP038436.1"/>
</dbReference>
<dbReference type="Gene3D" id="3.40.50.720">
    <property type="entry name" value="NAD(P)-binding Rossmann-like Domain"/>
    <property type="match status" value="1"/>
</dbReference>
<dbReference type="GO" id="GO:0008324">
    <property type="term" value="F:monoatomic cation transmembrane transporter activity"/>
    <property type="evidence" value="ECO:0007669"/>
    <property type="project" value="InterPro"/>
</dbReference>
<evidence type="ECO:0000259" key="2">
    <source>
        <dbReference type="PROSITE" id="PS51202"/>
    </source>
</evidence>
<dbReference type="AlphaFoldDB" id="A0A4P7IEW3"/>
<evidence type="ECO:0000313" key="4">
    <source>
        <dbReference type="Proteomes" id="UP000294853"/>
    </source>
</evidence>
<dbReference type="OrthoDB" id="9776294at2"/>
<dbReference type="PANTHER" id="PTHR43833">
    <property type="entry name" value="POTASSIUM CHANNEL PROTEIN 2-RELATED-RELATED"/>
    <property type="match status" value="1"/>
</dbReference>
<feature type="domain" description="RCK C-terminal" evidence="2">
    <location>
        <begin position="139"/>
        <end position="221"/>
    </location>
</feature>
<organism evidence="3 4">
    <name type="scientific">Nocardioides seonyuensis</name>
    <dbReference type="NCBI Taxonomy" id="2518371"/>
    <lineage>
        <taxon>Bacteria</taxon>
        <taxon>Bacillati</taxon>
        <taxon>Actinomycetota</taxon>
        <taxon>Actinomycetes</taxon>
        <taxon>Propionibacteriales</taxon>
        <taxon>Nocardioidaceae</taxon>
        <taxon>Nocardioides</taxon>
    </lineage>
</organism>
<dbReference type="InterPro" id="IPR036721">
    <property type="entry name" value="RCK_C_sf"/>
</dbReference>
<dbReference type="InterPro" id="IPR036291">
    <property type="entry name" value="NAD(P)-bd_dom_sf"/>
</dbReference>
<keyword evidence="4" id="KW-1185">Reference proteome</keyword>
<dbReference type="KEGG" id="nsn:EXE58_01180"/>
<dbReference type="GO" id="GO:0006813">
    <property type="term" value="P:potassium ion transport"/>
    <property type="evidence" value="ECO:0007669"/>
    <property type="project" value="InterPro"/>
</dbReference>
<dbReference type="Pfam" id="PF02254">
    <property type="entry name" value="TrkA_N"/>
    <property type="match status" value="1"/>
</dbReference>
<dbReference type="InterPro" id="IPR003148">
    <property type="entry name" value="RCK_N"/>
</dbReference>
<dbReference type="InterPro" id="IPR006037">
    <property type="entry name" value="RCK_C"/>
</dbReference>
<dbReference type="SUPFAM" id="SSF116726">
    <property type="entry name" value="TrkA C-terminal domain-like"/>
    <property type="match status" value="1"/>
</dbReference>
<proteinExistence type="predicted"/>
<protein>
    <submittedName>
        <fullName evidence="3">TrkA family potassium uptake protein</fullName>
    </submittedName>
</protein>
<dbReference type="PROSITE" id="PS51201">
    <property type="entry name" value="RCK_N"/>
    <property type="match status" value="1"/>
</dbReference>
<sequence length="221" mass="23699">MGKHRTNGVVVIGLGRFGRSLALELVAQGEEVLGIDGDPKIVAALAGRLTHVVEADSTNEDAMRQLSVGEFSRAVIGVGTNLEVSILSASIALELGVQNVWAKAISASHAKILEKLGVHHVVRPEHDMGKRVAHLVRGEEILDYIEFDEGYAFAKSPAPRALHGRSLQGYGVRQEFGITVVAVKRLGQTFAYATPESVIREGDQVVVSGPADKVEAFCNLR</sequence>
<dbReference type="InterPro" id="IPR050721">
    <property type="entry name" value="Trk_Ktr_HKT_K-transport"/>
</dbReference>
<dbReference type="Pfam" id="PF02080">
    <property type="entry name" value="TrkA_C"/>
    <property type="match status" value="1"/>
</dbReference>
<gene>
    <name evidence="3" type="ORF">EXE58_01180</name>
</gene>
<evidence type="ECO:0000313" key="3">
    <source>
        <dbReference type="EMBL" id="QBX54221.1"/>
    </source>
</evidence>
<feature type="domain" description="RCK N-terminal" evidence="1">
    <location>
        <begin position="6"/>
        <end position="122"/>
    </location>
</feature>
<dbReference type="Gene3D" id="3.30.70.1450">
    <property type="entry name" value="Regulator of K+ conductance, C-terminal domain"/>
    <property type="match status" value="1"/>
</dbReference>
<accession>A0A4P7IEW3</accession>
<dbReference type="Proteomes" id="UP000294853">
    <property type="component" value="Chromosome"/>
</dbReference>